<dbReference type="SUPFAM" id="SSF53590">
    <property type="entry name" value="Nucleoside hydrolase"/>
    <property type="match status" value="1"/>
</dbReference>
<feature type="region of interest" description="Disordered" evidence="2">
    <location>
        <begin position="192"/>
        <end position="221"/>
    </location>
</feature>
<name>A0ABD3QF45_9STRA</name>
<dbReference type="InterPro" id="IPR001910">
    <property type="entry name" value="Inosine/uridine_hydrolase_dom"/>
</dbReference>
<dbReference type="InterPro" id="IPR036452">
    <property type="entry name" value="Ribo_hydro-like"/>
</dbReference>
<dbReference type="InterPro" id="IPR052775">
    <property type="entry name" value="IUN_hydrolase"/>
</dbReference>
<evidence type="ECO:0000256" key="2">
    <source>
        <dbReference type="SAM" id="MobiDB-lite"/>
    </source>
</evidence>
<gene>
    <name evidence="4" type="ORF">HJC23_005702</name>
</gene>
<accession>A0ABD3QF45</accession>
<evidence type="ECO:0000313" key="4">
    <source>
        <dbReference type="EMBL" id="KAL3798141.1"/>
    </source>
</evidence>
<comment type="similarity">
    <text evidence="1">Belongs to the IUNH family.</text>
</comment>
<evidence type="ECO:0000256" key="1">
    <source>
        <dbReference type="ARBA" id="ARBA00009176"/>
    </source>
</evidence>
<proteinExistence type="inferred from homology"/>
<dbReference type="PANTHER" id="PTHR46190">
    <property type="entry name" value="SI:CH211-201H21.5-RELATED"/>
    <property type="match status" value="1"/>
</dbReference>
<evidence type="ECO:0000259" key="3">
    <source>
        <dbReference type="Pfam" id="PF01156"/>
    </source>
</evidence>
<dbReference type="EMBL" id="JABMIG020000048">
    <property type="protein sequence ID" value="KAL3798141.1"/>
    <property type="molecule type" value="Genomic_DNA"/>
</dbReference>
<dbReference type="Proteomes" id="UP001516023">
    <property type="component" value="Unassembled WGS sequence"/>
</dbReference>
<evidence type="ECO:0000313" key="5">
    <source>
        <dbReference type="Proteomes" id="UP001516023"/>
    </source>
</evidence>
<dbReference type="GO" id="GO:0016799">
    <property type="term" value="F:hydrolase activity, hydrolyzing N-glycosyl compounds"/>
    <property type="evidence" value="ECO:0007669"/>
    <property type="project" value="UniProtKB-ARBA"/>
</dbReference>
<sequence>MSTCGKSRRYRRLIVDTDLGLDDLVALAILRLQQCHILTHPSLPDHLTNFRICGVTVTSGISTANVRNAELLQRLLPSGTPVYVGAAVAAENVFREKPDWWNRTSRNVEQFLSSLPTTKISHSHELSDHERGGISAEEYLANNLDDPDVDILCMAPLTTLSKAIDVFSQEKPRQSILSNFFIMGGILNDSEQTKRGESTAPFGYSETASNQGLNISSPSSEDLSTEHNQFGEFNFALDIASARKVLAVIKAHIITVEACTLLPARFRGGTRSTNLRSILERRDGVEQQSDTTDEQIELTAARGNLLKLLLEFGTSETQWDSLSAAIYCNIFHSARDQKLLPIRPNELFLSDLGVCYYPQVTASGEFKDRCNWKSVDGYALDNSIKCHWIHPEFSLEDEMTFFQFLSSILFGK</sequence>
<keyword evidence="5" id="KW-1185">Reference proteome</keyword>
<feature type="compositionally biased region" description="Polar residues" evidence="2">
    <location>
        <begin position="206"/>
        <end position="221"/>
    </location>
</feature>
<organism evidence="4 5">
    <name type="scientific">Cyclotella cryptica</name>
    <dbReference type="NCBI Taxonomy" id="29204"/>
    <lineage>
        <taxon>Eukaryota</taxon>
        <taxon>Sar</taxon>
        <taxon>Stramenopiles</taxon>
        <taxon>Ochrophyta</taxon>
        <taxon>Bacillariophyta</taxon>
        <taxon>Coscinodiscophyceae</taxon>
        <taxon>Thalassiosirophycidae</taxon>
        <taxon>Stephanodiscales</taxon>
        <taxon>Stephanodiscaceae</taxon>
        <taxon>Cyclotella</taxon>
    </lineage>
</organism>
<comment type="caution">
    <text evidence="4">The sequence shown here is derived from an EMBL/GenBank/DDBJ whole genome shotgun (WGS) entry which is preliminary data.</text>
</comment>
<reference evidence="4 5" key="1">
    <citation type="journal article" date="2020" name="G3 (Bethesda)">
        <title>Improved Reference Genome for Cyclotella cryptica CCMP332, a Model for Cell Wall Morphogenesis, Salinity Adaptation, and Lipid Production in Diatoms (Bacillariophyta).</title>
        <authorList>
            <person name="Roberts W.R."/>
            <person name="Downey K.M."/>
            <person name="Ruck E.C."/>
            <person name="Traller J.C."/>
            <person name="Alverson A.J."/>
        </authorList>
    </citation>
    <scope>NUCLEOTIDE SEQUENCE [LARGE SCALE GENOMIC DNA]</scope>
    <source>
        <strain evidence="4 5">CCMP332</strain>
    </source>
</reference>
<dbReference type="AlphaFoldDB" id="A0ABD3QF45"/>
<dbReference type="Pfam" id="PF01156">
    <property type="entry name" value="IU_nuc_hydro"/>
    <property type="match status" value="1"/>
</dbReference>
<dbReference type="PANTHER" id="PTHR46190:SF1">
    <property type="entry name" value="SI:CH211-201H21.5"/>
    <property type="match status" value="1"/>
</dbReference>
<dbReference type="Gene3D" id="3.90.245.10">
    <property type="entry name" value="Ribonucleoside hydrolase-like"/>
    <property type="match status" value="1"/>
</dbReference>
<feature type="domain" description="Inosine/uridine-preferring nucleoside hydrolase" evidence="3">
    <location>
        <begin position="13"/>
        <end position="264"/>
    </location>
</feature>
<protein>
    <recommendedName>
        <fullName evidence="3">Inosine/uridine-preferring nucleoside hydrolase domain-containing protein</fullName>
    </recommendedName>
</protein>